<sequence length="414" mass="47870">MSLLESFLLQLQNYLVASTENNHNIIRKHTKKLETLGDISFPSKIDNWHRLLNKDSISSLRTIFEYNKVDIEQLTSKSAEWTISVSDIRTTESNVHLFLNRSGETFRAAICGALTDQENYGFCKIFNYTICIETTVPDVPVDDMDVSNLRIHILEGVTNNFIEKFTCKTASDQCSKITISQSPLEKANKFILCGPVVDHEGKKSTMVAGDLFRKRMSDMRMMAQHKYGVQFKSNSPWEAYFAKLGRACVTIELLSNRLQKPIKIAENDLQTANKGASFIFYNCARLSTLLREFDRRITQNMYPELPSIEFVDFSLLDQQEEWELLYVYIMQYPMILRDSVKDIEKGIFNPHNLVIFLSNLCSVFSVYYRRVRVLTDAREHLHGVIHAKIYLLKALQVVFHNTLFLLNIEPIKEM</sequence>
<dbReference type="PANTHER" id="PTHR16043:SF1">
    <property type="entry name" value="DALR ANTICODON-BINDING DOMAIN-CONTAINING PROTEIN 3"/>
    <property type="match status" value="1"/>
</dbReference>
<evidence type="ECO:0000313" key="3">
    <source>
        <dbReference type="Proteomes" id="UP000410492"/>
    </source>
</evidence>
<dbReference type="Gene3D" id="1.10.730.10">
    <property type="entry name" value="Isoleucyl-tRNA Synthetase, Domain 1"/>
    <property type="match status" value="1"/>
</dbReference>
<feature type="domain" description="DALR anticodon binding" evidence="1">
    <location>
        <begin position="279"/>
        <end position="414"/>
    </location>
</feature>
<dbReference type="GO" id="GO:0000049">
    <property type="term" value="F:tRNA binding"/>
    <property type="evidence" value="ECO:0007669"/>
    <property type="project" value="TreeGrafter"/>
</dbReference>
<gene>
    <name evidence="2" type="ORF">CALMAC_LOCUS14036</name>
</gene>
<dbReference type="GO" id="GO:0106217">
    <property type="term" value="P:tRNA C3-cytosine methylation"/>
    <property type="evidence" value="ECO:0007669"/>
    <property type="project" value="TreeGrafter"/>
</dbReference>
<keyword evidence="3" id="KW-1185">Reference proteome</keyword>
<dbReference type="GO" id="GO:0005524">
    <property type="term" value="F:ATP binding"/>
    <property type="evidence" value="ECO:0007669"/>
    <property type="project" value="InterPro"/>
</dbReference>
<reference evidence="2 3" key="1">
    <citation type="submission" date="2019-01" db="EMBL/GenBank/DDBJ databases">
        <authorList>
            <person name="Sayadi A."/>
        </authorList>
    </citation>
    <scope>NUCLEOTIDE SEQUENCE [LARGE SCALE GENOMIC DNA]</scope>
</reference>
<dbReference type="InterPro" id="IPR008909">
    <property type="entry name" value="DALR_anticod-bd"/>
</dbReference>
<dbReference type="GO" id="GO:0004814">
    <property type="term" value="F:arginine-tRNA ligase activity"/>
    <property type="evidence" value="ECO:0007669"/>
    <property type="project" value="InterPro"/>
</dbReference>
<dbReference type="InterPro" id="IPR037380">
    <property type="entry name" value="DALRD3"/>
</dbReference>
<dbReference type="SMART" id="SM00836">
    <property type="entry name" value="DALR_1"/>
    <property type="match status" value="1"/>
</dbReference>
<dbReference type="Proteomes" id="UP000410492">
    <property type="component" value="Unassembled WGS sequence"/>
</dbReference>
<evidence type="ECO:0000313" key="2">
    <source>
        <dbReference type="EMBL" id="VEN54608.1"/>
    </source>
</evidence>
<evidence type="ECO:0000259" key="1">
    <source>
        <dbReference type="SMART" id="SM00836"/>
    </source>
</evidence>
<accession>A0A653D367</accession>
<proteinExistence type="predicted"/>
<dbReference type="GO" id="GO:0006420">
    <property type="term" value="P:arginyl-tRNA aminoacylation"/>
    <property type="evidence" value="ECO:0007669"/>
    <property type="project" value="InterPro"/>
</dbReference>
<protein>
    <recommendedName>
        <fullName evidence="1">DALR anticodon binding domain-containing protein</fullName>
    </recommendedName>
</protein>
<dbReference type="Pfam" id="PF05746">
    <property type="entry name" value="DALR_1"/>
    <property type="match status" value="1"/>
</dbReference>
<dbReference type="AlphaFoldDB" id="A0A653D367"/>
<organism evidence="2 3">
    <name type="scientific">Callosobruchus maculatus</name>
    <name type="common">Southern cowpea weevil</name>
    <name type="synonym">Pulse bruchid</name>
    <dbReference type="NCBI Taxonomy" id="64391"/>
    <lineage>
        <taxon>Eukaryota</taxon>
        <taxon>Metazoa</taxon>
        <taxon>Ecdysozoa</taxon>
        <taxon>Arthropoda</taxon>
        <taxon>Hexapoda</taxon>
        <taxon>Insecta</taxon>
        <taxon>Pterygota</taxon>
        <taxon>Neoptera</taxon>
        <taxon>Endopterygota</taxon>
        <taxon>Coleoptera</taxon>
        <taxon>Polyphaga</taxon>
        <taxon>Cucujiformia</taxon>
        <taxon>Chrysomeloidea</taxon>
        <taxon>Chrysomelidae</taxon>
        <taxon>Bruchinae</taxon>
        <taxon>Bruchini</taxon>
        <taxon>Callosobruchus</taxon>
    </lineage>
</organism>
<name>A0A653D367_CALMS</name>
<dbReference type="EMBL" id="CAACVG010009950">
    <property type="protein sequence ID" value="VEN54608.1"/>
    <property type="molecule type" value="Genomic_DNA"/>
</dbReference>
<dbReference type="OrthoDB" id="9990834at2759"/>
<dbReference type="SUPFAM" id="SSF47323">
    <property type="entry name" value="Anticodon-binding domain of a subclass of class I aminoacyl-tRNA synthetases"/>
    <property type="match status" value="1"/>
</dbReference>
<dbReference type="InterPro" id="IPR009080">
    <property type="entry name" value="tRNAsynth_Ia_anticodon-bd"/>
</dbReference>
<dbReference type="PANTHER" id="PTHR16043">
    <property type="entry name" value="DALRD3 PROTEIN"/>
    <property type="match status" value="1"/>
</dbReference>